<sequence>MHNSTVTEPVTDAMWASGSTGESLEVLDAAKTQICELFSGVLCHASSYPVLICGSHWMREQNLLAVLILLLLQVPVECISADYALSVQDVLADSRGSKSKAETQFIKDMVGSRTQWVNAIKEHLDNTYSGVEAYLMKGGLTSFEIGVLRETIQASSKLGQDGET</sequence>
<dbReference type="InterPro" id="IPR026893">
    <property type="entry name" value="Tyr/Ser_Pase_IphP-type"/>
</dbReference>
<dbReference type="InterPro" id="IPR029021">
    <property type="entry name" value="Prot-tyrosine_phosphatase-like"/>
</dbReference>
<keyword evidence="2" id="KW-1185">Reference proteome</keyword>
<reference evidence="1" key="1">
    <citation type="submission" date="2020-06" db="EMBL/GenBank/DDBJ databases">
        <authorList>
            <person name="Onetto C."/>
        </authorList>
    </citation>
    <scope>NUCLEOTIDE SEQUENCE</scope>
</reference>
<proteinExistence type="predicted"/>
<gene>
    <name evidence="1" type="ORF">AWRI4620_LOCUS6534</name>
</gene>
<evidence type="ECO:0000313" key="1">
    <source>
        <dbReference type="EMBL" id="CAD0112279.1"/>
    </source>
</evidence>
<organism evidence="1 2">
    <name type="scientific">Aureobasidium uvarum</name>
    <dbReference type="NCBI Taxonomy" id="2773716"/>
    <lineage>
        <taxon>Eukaryota</taxon>
        <taxon>Fungi</taxon>
        <taxon>Dikarya</taxon>
        <taxon>Ascomycota</taxon>
        <taxon>Pezizomycotina</taxon>
        <taxon>Dothideomycetes</taxon>
        <taxon>Dothideomycetidae</taxon>
        <taxon>Dothideales</taxon>
        <taxon>Saccotheciaceae</taxon>
        <taxon>Aureobasidium</taxon>
    </lineage>
</organism>
<dbReference type="SUPFAM" id="SSF52799">
    <property type="entry name" value="(Phosphotyrosine protein) phosphatases II"/>
    <property type="match status" value="1"/>
</dbReference>
<dbReference type="GO" id="GO:0004721">
    <property type="term" value="F:phosphoprotein phosphatase activity"/>
    <property type="evidence" value="ECO:0007669"/>
    <property type="project" value="InterPro"/>
</dbReference>
<comment type="caution">
    <text evidence="1">The sequence shown here is derived from an EMBL/GenBank/DDBJ whole genome shotgun (WGS) entry which is preliminary data.</text>
</comment>
<dbReference type="AlphaFoldDB" id="A0A9N8PV68"/>
<accession>A0A9N8PV68</accession>
<evidence type="ECO:0000313" key="2">
    <source>
        <dbReference type="Proteomes" id="UP000745764"/>
    </source>
</evidence>
<dbReference type="Pfam" id="PF13350">
    <property type="entry name" value="Y_phosphatase3"/>
    <property type="match status" value="1"/>
</dbReference>
<dbReference type="EMBL" id="CAINUL010000015">
    <property type="protein sequence ID" value="CAD0112279.1"/>
    <property type="molecule type" value="Genomic_DNA"/>
</dbReference>
<name>A0A9N8PV68_9PEZI</name>
<protein>
    <submittedName>
        <fullName evidence="1">Uncharacterized protein</fullName>
    </submittedName>
</protein>
<dbReference type="OrthoDB" id="3901090at2759"/>
<dbReference type="Proteomes" id="UP000745764">
    <property type="component" value="Unassembled WGS sequence"/>
</dbReference>
<dbReference type="Gene3D" id="3.90.190.10">
    <property type="entry name" value="Protein tyrosine phosphatase superfamily"/>
    <property type="match status" value="1"/>
</dbReference>